<keyword evidence="3" id="KW-1185">Reference proteome</keyword>
<dbReference type="EMBL" id="KN831981">
    <property type="protein sequence ID" value="KIO02561.1"/>
    <property type="molecule type" value="Genomic_DNA"/>
</dbReference>
<evidence type="ECO:0000313" key="2">
    <source>
        <dbReference type="EMBL" id="KIO02561.1"/>
    </source>
</evidence>
<evidence type="ECO:0000313" key="3">
    <source>
        <dbReference type="Proteomes" id="UP000054217"/>
    </source>
</evidence>
<gene>
    <name evidence="2" type="ORF">M404DRAFT_1002169</name>
</gene>
<evidence type="ECO:0000256" key="1">
    <source>
        <dbReference type="SAM" id="MobiDB-lite"/>
    </source>
</evidence>
<reference evidence="2 3" key="1">
    <citation type="submission" date="2014-04" db="EMBL/GenBank/DDBJ databases">
        <authorList>
            <consortium name="DOE Joint Genome Institute"/>
            <person name="Kuo A."/>
            <person name="Kohler A."/>
            <person name="Costa M.D."/>
            <person name="Nagy L.G."/>
            <person name="Floudas D."/>
            <person name="Copeland A."/>
            <person name="Barry K.W."/>
            <person name="Cichocki N."/>
            <person name="Veneault-Fourrey C."/>
            <person name="LaButti K."/>
            <person name="Lindquist E.A."/>
            <person name="Lipzen A."/>
            <person name="Lundell T."/>
            <person name="Morin E."/>
            <person name="Murat C."/>
            <person name="Sun H."/>
            <person name="Tunlid A."/>
            <person name="Henrissat B."/>
            <person name="Grigoriev I.V."/>
            <person name="Hibbett D.S."/>
            <person name="Martin F."/>
            <person name="Nordberg H.P."/>
            <person name="Cantor M.N."/>
            <person name="Hua S.X."/>
        </authorList>
    </citation>
    <scope>NUCLEOTIDE SEQUENCE [LARGE SCALE GENOMIC DNA]</scope>
    <source>
        <strain evidence="2 3">Marx 270</strain>
    </source>
</reference>
<proteinExistence type="predicted"/>
<reference evidence="3" key="2">
    <citation type="submission" date="2015-01" db="EMBL/GenBank/DDBJ databases">
        <title>Evolutionary Origins and Diversification of the Mycorrhizal Mutualists.</title>
        <authorList>
            <consortium name="DOE Joint Genome Institute"/>
            <consortium name="Mycorrhizal Genomics Consortium"/>
            <person name="Kohler A."/>
            <person name="Kuo A."/>
            <person name="Nagy L.G."/>
            <person name="Floudas D."/>
            <person name="Copeland A."/>
            <person name="Barry K.W."/>
            <person name="Cichocki N."/>
            <person name="Veneault-Fourrey C."/>
            <person name="LaButti K."/>
            <person name="Lindquist E.A."/>
            <person name="Lipzen A."/>
            <person name="Lundell T."/>
            <person name="Morin E."/>
            <person name="Murat C."/>
            <person name="Riley R."/>
            <person name="Ohm R."/>
            <person name="Sun H."/>
            <person name="Tunlid A."/>
            <person name="Henrissat B."/>
            <person name="Grigoriev I.V."/>
            <person name="Hibbett D.S."/>
            <person name="Martin F."/>
        </authorList>
    </citation>
    <scope>NUCLEOTIDE SEQUENCE [LARGE SCALE GENOMIC DNA]</scope>
    <source>
        <strain evidence="3">Marx 270</strain>
    </source>
</reference>
<organism evidence="2 3">
    <name type="scientific">Pisolithus tinctorius Marx 270</name>
    <dbReference type="NCBI Taxonomy" id="870435"/>
    <lineage>
        <taxon>Eukaryota</taxon>
        <taxon>Fungi</taxon>
        <taxon>Dikarya</taxon>
        <taxon>Basidiomycota</taxon>
        <taxon>Agaricomycotina</taxon>
        <taxon>Agaricomycetes</taxon>
        <taxon>Agaricomycetidae</taxon>
        <taxon>Boletales</taxon>
        <taxon>Sclerodermatineae</taxon>
        <taxon>Pisolithaceae</taxon>
        <taxon>Pisolithus</taxon>
    </lineage>
</organism>
<name>A0A0C3P500_PISTI</name>
<feature type="region of interest" description="Disordered" evidence="1">
    <location>
        <begin position="42"/>
        <end position="66"/>
    </location>
</feature>
<dbReference type="HOGENOM" id="CLU_2427930_0_0_1"/>
<dbReference type="InParanoid" id="A0A0C3P500"/>
<feature type="compositionally biased region" description="Polar residues" evidence="1">
    <location>
        <begin position="52"/>
        <end position="66"/>
    </location>
</feature>
<dbReference type="Proteomes" id="UP000054217">
    <property type="component" value="Unassembled WGS sequence"/>
</dbReference>
<dbReference type="AlphaFoldDB" id="A0A0C3P500"/>
<protein>
    <submittedName>
        <fullName evidence="2">Uncharacterized protein</fullName>
    </submittedName>
</protein>
<sequence length="91" mass="9999">MGGKKRRSICWRFNTDLEFPDLVTEGAAENLPSVDPLDYPPLSVLPAKAEPHSSSQSLQKTMQQGTKAFSSMATHLTFVAGTLNHEQQVAR</sequence>
<accession>A0A0C3P500</accession>